<dbReference type="Proteomes" id="UP000031668">
    <property type="component" value="Unassembled WGS sequence"/>
</dbReference>
<dbReference type="AlphaFoldDB" id="A0A0C2N1T8"/>
<dbReference type="EMBL" id="JWZT01003508">
    <property type="protein sequence ID" value="KII66600.1"/>
    <property type="molecule type" value="Genomic_DNA"/>
</dbReference>
<protein>
    <submittedName>
        <fullName evidence="2">Uncharacterized protein</fullName>
    </submittedName>
</protein>
<gene>
    <name evidence="1" type="ORF">RF11_01475</name>
    <name evidence="2" type="ORF">RF11_02331</name>
</gene>
<evidence type="ECO:0000313" key="2">
    <source>
        <dbReference type="EMBL" id="KII67867.1"/>
    </source>
</evidence>
<name>A0A0C2N1T8_THEKT</name>
<evidence type="ECO:0000313" key="1">
    <source>
        <dbReference type="EMBL" id="KII66600.1"/>
    </source>
</evidence>
<accession>A0A0C2N1T8</accession>
<evidence type="ECO:0000313" key="3">
    <source>
        <dbReference type="Proteomes" id="UP000031668"/>
    </source>
</evidence>
<reference evidence="2 3" key="1">
    <citation type="journal article" date="2014" name="Genome Biol. Evol.">
        <title>The genome of the myxosporean Thelohanellus kitauei shows adaptations to nutrient acquisition within its fish host.</title>
        <authorList>
            <person name="Yang Y."/>
            <person name="Xiong J."/>
            <person name="Zhou Z."/>
            <person name="Huo F."/>
            <person name="Miao W."/>
            <person name="Ran C."/>
            <person name="Liu Y."/>
            <person name="Zhang J."/>
            <person name="Feng J."/>
            <person name="Wang M."/>
            <person name="Wang M."/>
            <person name="Wang L."/>
            <person name="Yao B."/>
        </authorList>
    </citation>
    <scope>NUCLEOTIDE SEQUENCE [LARGE SCALE GENOMIC DNA]</scope>
    <source>
        <strain evidence="2">Wuqing</strain>
    </source>
</reference>
<comment type="caution">
    <text evidence="2">The sequence shown here is derived from an EMBL/GenBank/DDBJ whole genome shotgun (WGS) entry which is preliminary data.</text>
</comment>
<sequence>MVLTSIRFWKFQFSPLIISFNFDFYDYNFILPRPTLSFWVGKRVKLEILRKPSSVEFWVGPRAYVSCYNLGVKFQKFKNHTKFTPYSCVTRYFGMMGSTCHPYPSSFPGSL</sequence>
<keyword evidence="3" id="KW-1185">Reference proteome</keyword>
<proteinExistence type="predicted"/>
<organism evidence="2 3">
    <name type="scientific">Thelohanellus kitauei</name>
    <name type="common">Myxosporean</name>
    <dbReference type="NCBI Taxonomy" id="669202"/>
    <lineage>
        <taxon>Eukaryota</taxon>
        <taxon>Metazoa</taxon>
        <taxon>Cnidaria</taxon>
        <taxon>Myxozoa</taxon>
        <taxon>Myxosporea</taxon>
        <taxon>Bivalvulida</taxon>
        <taxon>Platysporina</taxon>
        <taxon>Myxobolidae</taxon>
        <taxon>Thelohanellus</taxon>
    </lineage>
</organism>
<dbReference type="EMBL" id="JWZT01003057">
    <property type="protein sequence ID" value="KII67867.1"/>
    <property type="molecule type" value="Genomic_DNA"/>
</dbReference>